<name>A0AAE1E908_9GAST</name>
<dbReference type="Proteomes" id="UP001283361">
    <property type="component" value="Unassembled WGS sequence"/>
</dbReference>
<comment type="caution">
    <text evidence="1">The sequence shown here is derived from an EMBL/GenBank/DDBJ whole genome shotgun (WGS) entry which is preliminary data.</text>
</comment>
<sequence>MGCRPISSRVFTIHHLIAPLFKHILRPFPDFFSKPVRIEKEAAQLETVQCILHPNVVKKIQSNDWCRPMPQLPASPCEEGTVRILCHLTVTVKNIHYLHFRTELNNIRILQALEKLSETRGTTAFK</sequence>
<gene>
    <name evidence="1" type="ORF">RRG08_018760</name>
</gene>
<accession>A0AAE1E908</accession>
<organism evidence="1 2">
    <name type="scientific">Elysia crispata</name>
    <name type="common">lettuce slug</name>
    <dbReference type="NCBI Taxonomy" id="231223"/>
    <lineage>
        <taxon>Eukaryota</taxon>
        <taxon>Metazoa</taxon>
        <taxon>Spiralia</taxon>
        <taxon>Lophotrochozoa</taxon>
        <taxon>Mollusca</taxon>
        <taxon>Gastropoda</taxon>
        <taxon>Heterobranchia</taxon>
        <taxon>Euthyneura</taxon>
        <taxon>Panpulmonata</taxon>
        <taxon>Sacoglossa</taxon>
        <taxon>Placobranchoidea</taxon>
        <taxon>Plakobranchidae</taxon>
        <taxon>Elysia</taxon>
    </lineage>
</organism>
<reference evidence="1" key="1">
    <citation type="journal article" date="2023" name="G3 (Bethesda)">
        <title>A reference genome for the long-term kleptoplast-retaining sea slug Elysia crispata morphotype clarki.</title>
        <authorList>
            <person name="Eastman K.E."/>
            <person name="Pendleton A.L."/>
            <person name="Shaikh M.A."/>
            <person name="Suttiyut T."/>
            <person name="Ogas R."/>
            <person name="Tomko P."/>
            <person name="Gavelis G."/>
            <person name="Widhalm J.R."/>
            <person name="Wisecaver J.H."/>
        </authorList>
    </citation>
    <scope>NUCLEOTIDE SEQUENCE</scope>
    <source>
        <strain evidence="1">ECLA1</strain>
    </source>
</reference>
<dbReference type="EMBL" id="JAWDGP010000732">
    <property type="protein sequence ID" value="KAK3797955.1"/>
    <property type="molecule type" value="Genomic_DNA"/>
</dbReference>
<protein>
    <submittedName>
        <fullName evidence="1">Uncharacterized protein</fullName>
    </submittedName>
</protein>
<dbReference type="AlphaFoldDB" id="A0AAE1E908"/>
<evidence type="ECO:0000313" key="1">
    <source>
        <dbReference type="EMBL" id="KAK3797955.1"/>
    </source>
</evidence>
<proteinExistence type="predicted"/>
<evidence type="ECO:0000313" key="2">
    <source>
        <dbReference type="Proteomes" id="UP001283361"/>
    </source>
</evidence>
<keyword evidence="2" id="KW-1185">Reference proteome</keyword>